<sequence length="265" mass="28184">MRIRRKISLTLAIMVALITVACSQTGDAAQKAASKPDLTGTVIQPAPATPPPPPPLPTGGNGSFAVAAGGGPVIGTGQRRIRYRVEMENGIRFGDNVEWTAVDFAGRVDRILAEPLGWTLSAKHPVTNGPVGLNNASWSFQRTAGGDFDVQVRLATAATVQRLCAAVGLDVESVYSCRFGKTLMINLTRWLNGADGYPVGLDDYRSAVINHEMGHFLGFDHMRCTGPGKPGPIMMTQTIDLQGCTPNVHPFLPDGTFPTGAFVRS</sequence>
<feature type="region of interest" description="Disordered" evidence="1">
    <location>
        <begin position="32"/>
        <end position="71"/>
    </location>
</feature>
<proteinExistence type="predicted"/>
<evidence type="ECO:0000256" key="1">
    <source>
        <dbReference type="SAM" id="MobiDB-lite"/>
    </source>
</evidence>
<comment type="caution">
    <text evidence="4">The sequence shown here is derived from an EMBL/GenBank/DDBJ whole genome shotgun (WGS) entry which is preliminary data.</text>
</comment>
<name>A0A8J3Z505_9ACTN</name>
<gene>
    <name evidence="4" type="ORF">Vau01_040580</name>
</gene>
<dbReference type="AlphaFoldDB" id="A0A8J3Z505"/>
<feature type="domain" description="DUF3152" evidence="3">
    <location>
        <begin position="53"/>
        <end position="242"/>
    </location>
</feature>
<dbReference type="SUPFAM" id="SSF55486">
    <property type="entry name" value="Metalloproteases ('zincins'), catalytic domain"/>
    <property type="match status" value="1"/>
</dbReference>
<feature type="chain" id="PRO_5035242177" description="DUF3152 domain-containing protein" evidence="2">
    <location>
        <begin position="29"/>
        <end position="265"/>
    </location>
</feature>
<accession>A0A8J3Z505</accession>
<keyword evidence="2" id="KW-0732">Signal</keyword>
<evidence type="ECO:0000259" key="3">
    <source>
        <dbReference type="Pfam" id="PF11350"/>
    </source>
</evidence>
<dbReference type="Pfam" id="PF11350">
    <property type="entry name" value="DUF3152"/>
    <property type="match status" value="1"/>
</dbReference>
<dbReference type="InterPro" id="IPR022603">
    <property type="entry name" value="DUF3152"/>
</dbReference>
<dbReference type="Proteomes" id="UP000612585">
    <property type="component" value="Unassembled WGS sequence"/>
</dbReference>
<dbReference type="PROSITE" id="PS51257">
    <property type="entry name" value="PROKAR_LIPOPROTEIN"/>
    <property type="match status" value="1"/>
</dbReference>
<protein>
    <recommendedName>
        <fullName evidence="3">DUF3152 domain-containing protein</fullName>
    </recommendedName>
</protein>
<evidence type="ECO:0000313" key="4">
    <source>
        <dbReference type="EMBL" id="GIJ56542.1"/>
    </source>
</evidence>
<keyword evidence="5" id="KW-1185">Reference proteome</keyword>
<feature type="signal peptide" evidence="2">
    <location>
        <begin position="1"/>
        <end position="28"/>
    </location>
</feature>
<feature type="compositionally biased region" description="Pro residues" evidence="1">
    <location>
        <begin position="47"/>
        <end position="57"/>
    </location>
</feature>
<reference evidence="4" key="1">
    <citation type="submission" date="2021-01" db="EMBL/GenBank/DDBJ databases">
        <title>Whole genome shotgun sequence of Virgisporangium aurantiacum NBRC 16421.</title>
        <authorList>
            <person name="Komaki H."/>
            <person name="Tamura T."/>
        </authorList>
    </citation>
    <scope>NUCLEOTIDE SEQUENCE</scope>
    <source>
        <strain evidence="4">NBRC 16421</strain>
    </source>
</reference>
<organism evidence="4 5">
    <name type="scientific">Virgisporangium aurantiacum</name>
    <dbReference type="NCBI Taxonomy" id="175570"/>
    <lineage>
        <taxon>Bacteria</taxon>
        <taxon>Bacillati</taxon>
        <taxon>Actinomycetota</taxon>
        <taxon>Actinomycetes</taxon>
        <taxon>Micromonosporales</taxon>
        <taxon>Micromonosporaceae</taxon>
        <taxon>Virgisporangium</taxon>
    </lineage>
</organism>
<dbReference type="EMBL" id="BOPG01000024">
    <property type="protein sequence ID" value="GIJ56542.1"/>
    <property type="molecule type" value="Genomic_DNA"/>
</dbReference>
<evidence type="ECO:0000313" key="5">
    <source>
        <dbReference type="Proteomes" id="UP000612585"/>
    </source>
</evidence>
<evidence type="ECO:0000256" key="2">
    <source>
        <dbReference type="SAM" id="SignalP"/>
    </source>
</evidence>